<dbReference type="GO" id="GO:0015562">
    <property type="term" value="F:efflux transmembrane transporter activity"/>
    <property type="evidence" value="ECO:0007669"/>
    <property type="project" value="TreeGrafter"/>
</dbReference>
<dbReference type="Pfam" id="PF25973">
    <property type="entry name" value="BSH_CzcB"/>
    <property type="match status" value="1"/>
</dbReference>
<dbReference type="NCBIfam" id="TIGR01730">
    <property type="entry name" value="RND_mfp"/>
    <property type="match status" value="1"/>
</dbReference>
<dbReference type="Pfam" id="PF25954">
    <property type="entry name" value="Beta-barrel_RND_2"/>
    <property type="match status" value="1"/>
</dbReference>
<dbReference type="PANTHER" id="PTHR30469:SF37">
    <property type="entry name" value="RAGD PROTEIN"/>
    <property type="match status" value="1"/>
</dbReference>
<gene>
    <name evidence="4" type="ORF">E0F88_06755</name>
</gene>
<dbReference type="InterPro" id="IPR058647">
    <property type="entry name" value="BSH_CzcB-like"/>
</dbReference>
<dbReference type="GO" id="GO:1990281">
    <property type="term" value="C:efflux pump complex"/>
    <property type="evidence" value="ECO:0007669"/>
    <property type="project" value="TreeGrafter"/>
</dbReference>
<evidence type="ECO:0000313" key="5">
    <source>
        <dbReference type="Proteomes" id="UP000294850"/>
    </source>
</evidence>
<evidence type="ECO:0000259" key="2">
    <source>
        <dbReference type="Pfam" id="PF25954"/>
    </source>
</evidence>
<reference evidence="4 5" key="1">
    <citation type="submission" date="2019-03" db="EMBL/GenBank/DDBJ databases">
        <title>Dyadobacter AR-3-6 sp. nov., isolated from arctic soil.</title>
        <authorList>
            <person name="Chaudhary D.K."/>
        </authorList>
    </citation>
    <scope>NUCLEOTIDE SEQUENCE [LARGE SCALE GENOMIC DNA]</scope>
    <source>
        <strain evidence="4 5">AR-3-6</strain>
    </source>
</reference>
<dbReference type="FunFam" id="2.40.30.170:FF:000010">
    <property type="entry name" value="Efflux RND transporter periplasmic adaptor subunit"/>
    <property type="match status" value="1"/>
</dbReference>
<dbReference type="Gene3D" id="1.10.287.470">
    <property type="entry name" value="Helix hairpin bin"/>
    <property type="match status" value="1"/>
</dbReference>
<evidence type="ECO:0000313" key="4">
    <source>
        <dbReference type="EMBL" id="TDE17585.1"/>
    </source>
</evidence>
<evidence type="ECO:0000259" key="3">
    <source>
        <dbReference type="Pfam" id="PF25973"/>
    </source>
</evidence>
<dbReference type="OrthoDB" id="9806939at2"/>
<feature type="domain" description="CusB-like beta-barrel" evidence="2">
    <location>
        <begin position="223"/>
        <end position="294"/>
    </location>
</feature>
<comment type="caution">
    <text evidence="4">The sequence shown here is derived from an EMBL/GenBank/DDBJ whole genome shotgun (WGS) entry which is preliminary data.</text>
</comment>
<keyword evidence="5" id="KW-1185">Reference proteome</keyword>
<name>A0A4R5E124_9BACT</name>
<proteinExistence type="inferred from homology"/>
<feature type="domain" description="CzcB-like barrel-sandwich hybrid" evidence="3">
    <location>
        <begin position="71"/>
        <end position="202"/>
    </location>
</feature>
<dbReference type="InterPro" id="IPR006143">
    <property type="entry name" value="RND_pump_MFP"/>
</dbReference>
<dbReference type="InterPro" id="IPR058792">
    <property type="entry name" value="Beta-barrel_RND_2"/>
</dbReference>
<evidence type="ECO:0000256" key="1">
    <source>
        <dbReference type="ARBA" id="ARBA00009477"/>
    </source>
</evidence>
<dbReference type="EMBL" id="SMFL01000002">
    <property type="protein sequence ID" value="TDE17585.1"/>
    <property type="molecule type" value="Genomic_DNA"/>
</dbReference>
<dbReference type="PANTHER" id="PTHR30469">
    <property type="entry name" value="MULTIDRUG RESISTANCE PROTEIN MDTA"/>
    <property type="match status" value="1"/>
</dbReference>
<dbReference type="AlphaFoldDB" id="A0A4R5E124"/>
<dbReference type="Gene3D" id="2.40.50.100">
    <property type="match status" value="1"/>
</dbReference>
<accession>A0A4R5E124</accession>
<sequence length="376" mass="40305">MKNISNITLAILMAAGAATLQNCGSSKAKEEEAEEKKTTAAAPAVEGFVLKKGQLSSDLHVPGELIAFQQVDLYAKVSSFVKKMHVDVGTEVRQGQLLASMEAPELSAQYTSSTSKLKAQEAIYLSSKASYNRLLETSKTPGTVSQNDLDLALAKQNSDLAQLEAARSASKEISDTRNYLEIRAPFSGVISARNVSAGAFVGPSGKGSEFPLFTLVEKSKLRLVVSVPEAYSSYLTSKSTVSFKVKALPNEDFPAKVARMSGALDARLRAQRVEMDVNNSNGKLLPGMIAEVSIPLSRGTDSYVVPKSAVLNSTQGTYLVRVENQKAVWVPVTAGTSADGKTEIFGNVKEGDVFLKTVTEEVRENSEIKNIKTVSL</sequence>
<dbReference type="Proteomes" id="UP000294850">
    <property type="component" value="Unassembled WGS sequence"/>
</dbReference>
<comment type="similarity">
    <text evidence="1">Belongs to the membrane fusion protein (MFP) (TC 8.A.1) family.</text>
</comment>
<dbReference type="Gene3D" id="2.40.420.20">
    <property type="match status" value="1"/>
</dbReference>
<protein>
    <submittedName>
        <fullName evidence="4">Efflux RND transporter periplasmic adaptor subunit</fullName>
    </submittedName>
</protein>
<dbReference type="Gene3D" id="2.40.30.170">
    <property type="match status" value="1"/>
</dbReference>
<dbReference type="SUPFAM" id="SSF111369">
    <property type="entry name" value="HlyD-like secretion proteins"/>
    <property type="match status" value="1"/>
</dbReference>
<dbReference type="RefSeq" id="WP_131957451.1">
    <property type="nucleotide sequence ID" value="NZ_SMFL01000002.1"/>
</dbReference>
<organism evidence="4 5">
    <name type="scientific">Dyadobacter psychrotolerans</name>
    <dbReference type="NCBI Taxonomy" id="2541721"/>
    <lineage>
        <taxon>Bacteria</taxon>
        <taxon>Pseudomonadati</taxon>
        <taxon>Bacteroidota</taxon>
        <taxon>Cytophagia</taxon>
        <taxon>Cytophagales</taxon>
        <taxon>Spirosomataceae</taxon>
        <taxon>Dyadobacter</taxon>
    </lineage>
</organism>